<dbReference type="InterPro" id="IPR051601">
    <property type="entry name" value="Serine_prot/Carboxylest_S33"/>
</dbReference>
<reference evidence="4" key="1">
    <citation type="journal article" date="2014" name="Int. J. Syst. Evol. Microbiol.">
        <title>Complete genome sequence of Corynebacterium casei LMG S-19264T (=DSM 44701T), isolated from a smear-ripened cheese.</title>
        <authorList>
            <consortium name="US DOE Joint Genome Institute (JGI-PGF)"/>
            <person name="Walter F."/>
            <person name="Albersmeier A."/>
            <person name="Kalinowski J."/>
            <person name="Ruckert C."/>
        </authorList>
    </citation>
    <scope>NUCLEOTIDE SEQUENCE</scope>
    <source>
        <strain evidence="4">JCM 19831</strain>
    </source>
</reference>
<keyword evidence="5" id="KW-1185">Reference proteome</keyword>
<dbReference type="Pfam" id="PF00561">
    <property type="entry name" value="Abhydrolase_1"/>
    <property type="match status" value="1"/>
</dbReference>
<dbReference type="InterPro" id="IPR002410">
    <property type="entry name" value="Peptidase_S33"/>
</dbReference>
<evidence type="ECO:0000256" key="2">
    <source>
        <dbReference type="ARBA" id="ARBA00022801"/>
    </source>
</evidence>
<evidence type="ECO:0000313" key="5">
    <source>
        <dbReference type="Proteomes" id="UP000642070"/>
    </source>
</evidence>
<comment type="caution">
    <text evidence="4">The sequence shown here is derived from an EMBL/GenBank/DDBJ whole genome shotgun (WGS) entry which is preliminary data.</text>
</comment>
<proteinExistence type="inferred from homology"/>
<feature type="domain" description="AB hydrolase-1" evidence="3">
    <location>
        <begin position="49"/>
        <end position="194"/>
    </location>
</feature>
<dbReference type="SUPFAM" id="SSF53474">
    <property type="entry name" value="alpha/beta-Hydrolases"/>
    <property type="match status" value="1"/>
</dbReference>
<protein>
    <submittedName>
        <fullName evidence="4">Alpha/beta hydrolase</fullName>
    </submittedName>
</protein>
<dbReference type="PANTHER" id="PTHR43248">
    <property type="entry name" value="2-SUCCINYL-6-HYDROXY-2,4-CYCLOHEXADIENE-1-CARBOXYLATE SYNTHASE"/>
    <property type="match status" value="1"/>
</dbReference>
<accession>A0A917U6S8</accession>
<dbReference type="Proteomes" id="UP000642070">
    <property type="component" value="Unassembled WGS sequence"/>
</dbReference>
<gene>
    <name evidence="4" type="ORF">GCM10007977_074860</name>
</gene>
<dbReference type="InterPro" id="IPR000073">
    <property type="entry name" value="AB_hydrolase_1"/>
</dbReference>
<dbReference type="Gene3D" id="3.40.50.1820">
    <property type="entry name" value="alpha/beta hydrolase"/>
    <property type="match status" value="1"/>
</dbReference>
<evidence type="ECO:0000256" key="1">
    <source>
        <dbReference type="ARBA" id="ARBA00010088"/>
    </source>
</evidence>
<evidence type="ECO:0000313" key="4">
    <source>
        <dbReference type="EMBL" id="GGM62324.1"/>
    </source>
</evidence>
<organism evidence="4 5">
    <name type="scientific">Dactylosporangium sucinum</name>
    <dbReference type="NCBI Taxonomy" id="1424081"/>
    <lineage>
        <taxon>Bacteria</taxon>
        <taxon>Bacillati</taxon>
        <taxon>Actinomycetota</taxon>
        <taxon>Actinomycetes</taxon>
        <taxon>Micromonosporales</taxon>
        <taxon>Micromonosporaceae</taxon>
        <taxon>Dactylosporangium</taxon>
    </lineage>
</organism>
<comment type="similarity">
    <text evidence="1">Belongs to the peptidase S33 family.</text>
</comment>
<dbReference type="GO" id="GO:0006508">
    <property type="term" value="P:proteolysis"/>
    <property type="evidence" value="ECO:0007669"/>
    <property type="project" value="InterPro"/>
</dbReference>
<dbReference type="PRINTS" id="PR00793">
    <property type="entry name" value="PROAMNOPTASE"/>
</dbReference>
<reference evidence="4" key="2">
    <citation type="submission" date="2020-09" db="EMBL/GenBank/DDBJ databases">
        <authorList>
            <person name="Sun Q."/>
            <person name="Ohkuma M."/>
        </authorList>
    </citation>
    <scope>NUCLEOTIDE SEQUENCE</scope>
    <source>
        <strain evidence="4">JCM 19831</strain>
    </source>
</reference>
<dbReference type="PANTHER" id="PTHR43248:SF2">
    <property type="entry name" value="PROLYL AMINOPEPTIDASE"/>
    <property type="match status" value="1"/>
</dbReference>
<sequence length="426" mass="47400">MSLRYGRPGQVCVEHVLEVPLDHADPAGPRISLFAREVVGRGNAEEDLPWLLFLQGGPGCPADRPSAAGAWLSQALRHYRVLLLDQRGTGRSSPVNRQSLAGRPDAEAAAYLRHFRADAIVRDAELVRRQLLGDRPWSLLGQSFGGFCAMTYLSLAPEGLAEVMIAGGLPSLTAHPDQVYRAAYPRALAHTERFYARYPGDRKIARQVVDHLDDTETRMPSGERLSAERFQMMGTSFGHDGSFDLLHHLLEQAFITSRGEPVLSDTFLRGVDGVLSMADRPLYALLHEAIYCQDAASAWSAQRTLAEFGEFDPRRHAEVNFTSEMFYPWLFEQDPALRPLRGCADLLAAYDGWPRLYDPDRLAGNTVPVAAVVYADDLYVDFDQSRATTGQVGNLRPWITNEYRHNGLAARPAVFDRLHAMVRGEV</sequence>
<dbReference type="GO" id="GO:0004177">
    <property type="term" value="F:aminopeptidase activity"/>
    <property type="evidence" value="ECO:0007669"/>
    <property type="project" value="UniProtKB-EC"/>
</dbReference>
<dbReference type="InterPro" id="IPR029058">
    <property type="entry name" value="AB_hydrolase_fold"/>
</dbReference>
<name>A0A917U6S8_9ACTN</name>
<evidence type="ECO:0000259" key="3">
    <source>
        <dbReference type="Pfam" id="PF00561"/>
    </source>
</evidence>
<dbReference type="AlphaFoldDB" id="A0A917U6S8"/>
<keyword evidence="2 4" id="KW-0378">Hydrolase</keyword>
<dbReference type="EMBL" id="BMPI01000046">
    <property type="protein sequence ID" value="GGM62324.1"/>
    <property type="molecule type" value="Genomic_DNA"/>
</dbReference>